<protein>
    <submittedName>
        <fullName evidence="8">Cytochrome c oxidase subunit IVB</fullName>
    </submittedName>
</protein>
<dbReference type="Proteomes" id="UP000677918">
    <property type="component" value="Unassembled WGS sequence"/>
</dbReference>
<dbReference type="Pfam" id="PF03626">
    <property type="entry name" value="COX4_pro"/>
    <property type="match status" value="1"/>
</dbReference>
<keyword evidence="3" id="KW-1003">Cell membrane</keyword>
<dbReference type="InterPro" id="IPR005171">
    <property type="entry name" value="Cyt_c_oxidase_su4_prok"/>
</dbReference>
<comment type="similarity">
    <text evidence="2">Belongs to the cytochrome c oxidase bacterial subunit 4 family.</text>
</comment>
<name>A0A8J4M1H4_9BACL</name>
<evidence type="ECO:0000256" key="7">
    <source>
        <dbReference type="SAM" id="Phobius"/>
    </source>
</evidence>
<feature type="transmembrane region" description="Helical" evidence="7">
    <location>
        <begin position="85"/>
        <end position="106"/>
    </location>
</feature>
<dbReference type="PANTHER" id="PTHR36835:SF1">
    <property type="entry name" value="CYTOCHROME BO(3) UBIQUINOL OXIDASE SUBUNIT 4"/>
    <property type="match status" value="1"/>
</dbReference>
<dbReference type="AlphaFoldDB" id="A0A8J4M1H4"/>
<comment type="caution">
    <text evidence="8">The sequence shown here is derived from an EMBL/GenBank/DDBJ whole genome shotgun (WGS) entry which is preliminary data.</text>
</comment>
<dbReference type="PANTHER" id="PTHR36835">
    <property type="entry name" value="CYTOCHROME BO(3) UBIQUINOL OXIDASE SUBUNIT 4"/>
    <property type="match status" value="1"/>
</dbReference>
<dbReference type="GO" id="GO:0015078">
    <property type="term" value="F:proton transmembrane transporter activity"/>
    <property type="evidence" value="ECO:0007669"/>
    <property type="project" value="TreeGrafter"/>
</dbReference>
<evidence type="ECO:0000313" key="9">
    <source>
        <dbReference type="Proteomes" id="UP000677918"/>
    </source>
</evidence>
<dbReference type="InterPro" id="IPR050968">
    <property type="entry name" value="Cytochrome_c_oxidase_bac_sub4"/>
</dbReference>
<reference evidence="8" key="1">
    <citation type="submission" date="2021-04" db="EMBL/GenBank/DDBJ databases">
        <title>Draft genome sequence of Xylanibacillus composti strain K13.</title>
        <authorList>
            <person name="Uke A."/>
            <person name="Chhe C."/>
            <person name="Baramee S."/>
            <person name="Kosugi A."/>
        </authorList>
    </citation>
    <scope>NUCLEOTIDE SEQUENCE</scope>
    <source>
        <strain evidence="8">K13</strain>
    </source>
</reference>
<dbReference type="GO" id="GO:0019646">
    <property type="term" value="P:aerobic electron transport chain"/>
    <property type="evidence" value="ECO:0007669"/>
    <property type="project" value="TreeGrafter"/>
</dbReference>
<dbReference type="RefSeq" id="WP_213410495.1">
    <property type="nucleotide sequence ID" value="NZ_BOVK01000007.1"/>
</dbReference>
<organism evidence="8 9">
    <name type="scientific">Xylanibacillus composti</name>
    <dbReference type="NCBI Taxonomy" id="1572762"/>
    <lineage>
        <taxon>Bacteria</taxon>
        <taxon>Bacillati</taxon>
        <taxon>Bacillota</taxon>
        <taxon>Bacilli</taxon>
        <taxon>Bacillales</taxon>
        <taxon>Paenibacillaceae</taxon>
        <taxon>Xylanibacillus</taxon>
    </lineage>
</organism>
<accession>A0A8J4M1H4</accession>
<keyword evidence="6 7" id="KW-0472">Membrane</keyword>
<dbReference type="EMBL" id="BOVK01000007">
    <property type="protein sequence ID" value="GIQ67852.1"/>
    <property type="molecule type" value="Genomic_DNA"/>
</dbReference>
<comment type="subcellular location">
    <subcellularLocation>
        <location evidence="1">Cell membrane</location>
        <topology evidence="1">Multi-pass membrane protein</topology>
    </subcellularLocation>
</comment>
<evidence type="ECO:0000313" key="8">
    <source>
        <dbReference type="EMBL" id="GIQ67852.1"/>
    </source>
</evidence>
<evidence type="ECO:0000256" key="1">
    <source>
        <dbReference type="ARBA" id="ARBA00004651"/>
    </source>
</evidence>
<dbReference type="GO" id="GO:0009319">
    <property type="term" value="C:cytochrome o ubiquinol oxidase complex"/>
    <property type="evidence" value="ECO:0007669"/>
    <property type="project" value="TreeGrafter"/>
</dbReference>
<keyword evidence="5 7" id="KW-1133">Transmembrane helix</keyword>
<keyword evidence="4 7" id="KW-0812">Transmembrane</keyword>
<dbReference type="GO" id="GO:0005886">
    <property type="term" value="C:plasma membrane"/>
    <property type="evidence" value="ECO:0007669"/>
    <property type="project" value="UniProtKB-SubCell"/>
</dbReference>
<evidence type="ECO:0000256" key="4">
    <source>
        <dbReference type="ARBA" id="ARBA00022692"/>
    </source>
</evidence>
<evidence type="ECO:0000256" key="6">
    <source>
        <dbReference type="ARBA" id="ARBA00023136"/>
    </source>
</evidence>
<feature type="transmembrane region" description="Helical" evidence="7">
    <location>
        <begin position="50"/>
        <end position="73"/>
    </location>
</feature>
<feature type="transmembrane region" description="Helical" evidence="7">
    <location>
        <begin position="24"/>
        <end position="44"/>
    </location>
</feature>
<proteinExistence type="inferred from homology"/>
<evidence type="ECO:0000256" key="3">
    <source>
        <dbReference type="ARBA" id="ARBA00022475"/>
    </source>
</evidence>
<evidence type="ECO:0000256" key="2">
    <source>
        <dbReference type="ARBA" id="ARBA00008079"/>
    </source>
</evidence>
<sequence length="107" mass="12152">MEQTNGQQQSGKIKRGPAHEGPKNHFIAFAISLVLTLLAFVAVANPNLSAMFKIWFIVILAMVQVIVQLAYWMHMKDRGHGYARVGLIFGFVVFLTALVTVTYWTWW</sequence>
<gene>
    <name evidence="8" type="ORF">XYCOK13_06760</name>
</gene>
<dbReference type="GO" id="GO:0015990">
    <property type="term" value="P:electron transport coupled proton transport"/>
    <property type="evidence" value="ECO:0007669"/>
    <property type="project" value="TreeGrafter"/>
</dbReference>
<dbReference type="GO" id="GO:0009486">
    <property type="term" value="F:cytochrome bo3 ubiquinol oxidase activity"/>
    <property type="evidence" value="ECO:0007669"/>
    <property type="project" value="TreeGrafter"/>
</dbReference>
<evidence type="ECO:0000256" key="5">
    <source>
        <dbReference type="ARBA" id="ARBA00022989"/>
    </source>
</evidence>
<keyword evidence="9" id="KW-1185">Reference proteome</keyword>